<keyword evidence="2" id="KW-0472">Membrane</keyword>
<evidence type="ECO:0000256" key="1">
    <source>
        <dbReference type="SAM" id="MobiDB-lite"/>
    </source>
</evidence>
<feature type="compositionally biased region" description="Basic and acidic residues" evidence="1">
    <location>
        <begin position="397"/>
        <end position="418"/>
    </location>
</feature>
<reference evidence="3" key="1">
    <citation type="submission" date="2012-11" db="EMBL/GenBank/DDBJ databases">
        <authorList>
            <person name="Lucero-Rivera Y.E."/>
            <person name="Tovar-Ramirez D."/>
        </authorList>
    </citation>
    <scope>NUCLEOTIDE SEQUENCE</scope>
    <source>
        <tissue evidence="3">Salivary gland</tissue>
    </source>
</reference>
<feature type="transmembrane region" description="Helical" evidence="2">
    <location>
        <begin position="6"/>
        <end position="28"/>
    </location>
</feature>
<feature type="compositionally biased region" description="Basic and acidic residues" evidence="1">
    <location>
        <begin position="337"/>
        <end position="351"/>
    </location>
</feature>
<accession>L7MMI8</accession>
<proteinExistence type="evidence at transcript level"/>
<protein>
    <submittedName>
        <fullName evidence="3">Putative polyadp-ribosyltransferasenad+ adp-ribosyltransferase</fullName>
    </submittedName>
</protein>
<name>L7MMI8_RHIPC</name>
<keyword evidence="2" id="KW-1133">Transmembrane helix</keyword>
<sequence>MCQSSFTAITMSASHSIVIAFAVVWGAVRQTHASFVHGLQCHRLVPSTTTSWFTLCRYPCILERPDESYEIILKPEPDGTLCRVPFHDTTGGYQHVGRCSGGICLRIGNKAVQDHFNLDPSFEMKSYQNSNYAFQNNYDTDSSAIGSGSYSRTGFLTETNSFRHANKVRSDIGEVYNTSPYSDENGTLNVRQKLLRKKRSPRVNRRYNRRRNVRKNRLTGSSIRHGDRLHHRGSTWERQSGVMHSPQHGLYNPTVIIVSQGKKKRRLASTLGTAAVGAVAGAAAGAGAVAAAAHFSKPKEREPKVITAEQNNQASRTNNHNAEGAIHQGVETPVGKASKESEVAEGSDKNKPSATDSNAKTENTGNEITENEETKPTKSKTSTGDKSSGTDLASRNEQSKTEGLPKGKTDDDSRKSGTKDVVNQSENNKITEGAEPNSKESGGKDVVEKKKRDDDNPNDKGTDIIGATEGAATNVTKNSGDTHTDETEETHTHKKKKRKGFFRRILKRIF</sequence>
<evidence type="ECO:0000313" key="3">
    <source>
        <dbReference type="EMBL" id="JAA64594.1"/>
    </source>
</evidence>
<dbReference type="AlphaFoldDB" id="L7MMI8"/>
<feature type="compositionally biased region" description="Polar residues" evidence="1">
    <location>
        <begin position="421"/>
        <end position="430"/>
    </location>
</feature>
<feature type="compositionally biased region" description="Low complexity" evidence="1">
    <location>
        <begin position="379"/>
        <end position="391"/>
    </location>
</feature>
<feature type="transmembrane region" description="Helical" evidence="2">
    <location>
        <begin position="271"/>
        <end position="295"/>
    </location>
</feature>
<keyword evidence="3" id="KW-0808">Transferase</keyword>
<feature type="non-terminal residue" evidence="3">
    <location>
        <position position="510"/>
    </location>
</feature>
<evidence type="ECO:0000256" key="2">
    <source>
        <dbReference type="SAM" id="Phobius"/>
    </source>
</evidence>
<feature type="compositionally biased region" description="Basic and acidic residues" evidence="1">
    <location>
        <begin position="480"/>
        <end position="491"/>
    </location>
</feature>
<dbReference type="GO" id="GO:0016740">
    <property type="term" value="F:transferase activity"/>
    <property type="evidence" value="ECO:0007669"/>
    <property type="project" value="UniProtKB-KW"/>
</dbReference>
<reference evidence="3" key="2">
    <citation type="journal article" date="2015" name="J. Proteomics">
        <title>Sexual differences in the sialomes of the zebra tick, Rhipicephalus pulchellus.</title>
        <authorList>
            <person name="Tan A.W."/>
            <person name="Francischetti I.M."/>
            <person name="Slovak M."/>
            <person name="Kini R.M."/>
            <person name="Ribeiro J.M."/>
        </authorList>
    </citation>
    <scope>NUCLEOTIDE SEQUENCE</scope>
    <source>
        <tissue evidence="3">Salivary gland</tissue>
    </source>
</reference>
<feature type="compositionally biased region" description="Polar residues" evidence="1">
    <location>
        <begin position="310"/>
        <end position="321"/>
    </location>
</feature>
<feature type="compositionally biased region" description="Basic and acidic residues" evidence="1">
    <location>
        <begin position="437"/>
        <end position="462"/>
    </location>
</feature>
<keyword evidence="2" id="KW-0812">Transmembrane</keyword>
<dbReference type="EMBL" id="GACK01000440">
    <property type="protein sequence ID" value="JAA64594.1"/>
    <property type="molecule type" value="mRNA"/>
</dbReference>
<feature type="region of interest" description="Disordered" evidence="1">
    <location>
        <begin position="310"/>
        <end position="500"/>
    </location>
</feature>
<organism evidence="3">
    <name type="scientific">Rhipicephalus pulchellus</name>
    <name type="common">Yellow backed tick</name>
    <name type="synonym">Dermacentor pulchellus</name>
    <dbReference type="NCBI Taxonomy" id="72859"/>
    <lineage>
        <taxon>Eukaryota</taxon>
        <taxon>Metazoa</taxon>
        <taxon>Ecdysozoa</taxon>
        <taxon>Arthropoda</taxon>
        <taxon>Chelicerata</taxon>
        <taxon>Arachnida</taxon>
        <taxon>Acari</taxon>
        <taxon>Parasitiformes</taxon>
        <taxon>Ixodida</taxon>
        <taxon>Ixodoidea</taxon>
        <taxon>Ixodidae</taxon>
        <taxon>Rhipicephalinae</taxon>
        <taxon>Rhipicephalus</taxon>
        <taxon>Rhipicephalus</taxon>
    </lineage>
</organism>